<reference evidence="1 2" key="2">
    <citation type="submission" date="2008-08" db="EMBL/GenBank/DDBJ databases">
        <authorList>
            <person name="Fulton L."/>
            <person name="Clifton S."/>
            <person name="Fulton B."/>
            <person name="Xu J."/>
            <person name="Minx P."/>
            <person name="Pepin K.H."/>
            <person name="Johnson M."/>
            <person name="Thiruvilangam P."/>
            <person name="Bhonagiri V."/>
            <person name="Nash W.E."/>
            <person name="Mardis E.R."/>
            <person name="Wilson R.K."/>
        </authorList>
    </citation>
    <scope>NUCLEOTIDE SEQUENCE [LARGE SCALE GENOMIC DNA]</scope>
    <source>
        <strain evidence="2">DSM 17135 / JCM 12973 / M2</strain>
    </source>
</reference>
<dbReference type="EMBL" id="ABQC02000019">
    <property type="protein sequence ID" value="EDY95892.1"/>
    <property type="molecule type" value="Genomic_DNA"/>
</dbReference>
<protein>
    <submittedName>
        <fullName evidence="1">Uncharacterized protein</fullName>
    </submittedName>
</protein>
<comment type="caution">
    <text evidence="1">The sequence shown here is derived from an EMBL/GenBank/DDBJ whole genome shotgun (WGS) entry which is preliminary data.</text>
</comment>
<sequence length="39" mass="4822">MGIERDSFLEYIVCFLQCYKQYSYKEIYMRLLFLEKCGP</sequence>
<proteinExistence type="predicted"/>
<dbReference type="HOGENOM" id="CLU_3304949_0_0_10"/>
<reference evidence="1 2" key="1">
    <citation type="submission" date="2008-08" db="EMBL/GenBank/DDBJ databases">
        <title>Draft genome sequence of Bacteroides plebeius (DSM 17135).</title>
        <authorList>
            <person name="Sudarsanam P."/>
            <person name="Ley R."/>
            <person name="Guruge J."/>
            <person name="Turnbaugh P.J."/>
            <person name="Mahowald M."/>
            <person name="Liep D."/>
            <person name="Gordon J."/>
        </authorList>
    </citation>
    <scope>NUCLEOTIDE SEQUENCE [LARGE SCALE GENOMIC DNA]</scope>
    <source>
        <strain evidence="2">DSM 17135 / JCM 12973 / M2</strain>
    </source>
</reference>
<evidence type="ECO:0000313" key="1">
    <source>
        <dbReference type="EMBL" id="EDY95892.1"/>
    </source>
</evidence>
<gene>
    <name evidence="1" type="ORF">BACPLE_02177</name>
</gene>
<accession>B5CZL1</accession>
<name>B5CZL1_PHOPM</name>
<evidence type="ECO:0000313" key="2">
    <source>
        <dbReference type="Proteomes" id="UP000003452"/>
    </source>
</evidence>
<organism evidence="1 2">
    <name type="scientific">Phocaeicola plebeius (strain DSM 17135 / JCM 12973 / CCUG 54634 / M2)</name>
    <name type="common">Bacteroides plebeius</name>
    <dbReference type="NCBI Taxonomy" id="484018"/>
    <lineage>
        <taxon>Bacteria</taxon>
        <taxon>Pseudomonadati</taxon>
        <taxon>Bacteroidota</taxon>
        <taxon>Bacteroidia</taxon>
        <taxon>Bacteroidales</taxon>
        <taxon>Bacteroidaceae</taxon>
        <taxon>Phocaeicola</taxon>
    </lineage>
</organism>
<dbReference type="Proteomes" id="UP000003452">
    <property type="component" value="Unassembled WGS sequence"/>
</dbReference>
<dbReference type="AlphaFoldDB" id="B5CZL1"/>